<evidence type="ECO:0000313" key="3">
    <source>
        <dbReference type="Proteomes" id="UP000183529"/>
    </source>
</evidence>
<proteinExistence type="predicted"/>
<reference evidence="1 4" key="2">
    <citation type="submission" date="2018-05" db="EMBL/GenBank/DDBJ databases">
        <title>Genomic Encyclopedia of Type Strains, Phase IV (KMG-V): Genome sequencing to study the core and pangenomes of soil and plant-associated prokaryotes.</title>
        <authorList>
            <person name="Whitman W."/>
        </authorList>
    </citation>
    <scope>NUCLEOTIDE SEQUENCE [LARGE SCALE GENOMIC DNA]</scope>
    <source>
        <strain evidence="1 4">SIr-6563</strain>
    </source>
</reference>
<comment type="caution">
    <text evidence="2">The sequence shown here is derived from an EMBL/GenBank/DDBJ whole genome shotgun (WGS) entry which is preliminary data.</text>
</comment>
<dbReference type="EMBL" id="FNZM01000006">
    <property type="protein sequence ID" value="SEJ57188.1"/>
    <property type="molecule type" value="Genomic_DNA"/>
</dbReference>
<evidence type="ECO:0000313" key="4">
    <source>
        <dbReference type="Proteomes" id="UP000247515"/>
    </source>
</evidence>
<evidence type="ECO:0000313" key="1">
    <source>
        <dbReference type="EMBL" id="PXX17967.1"/>
    </source>
</evidence>
<gene>
    <name evidence="1" type="ORF">C7400_10529</name>
    <name evidence="2" type="ORF">SAMN05216550_10629</name>
</gene>
<organism evidence="2 3">
    <name type="scientific">Paraburkholderia tropica</name>
    <dbReference type="NCBI Taxonomy" id="92647"/>
    <lineage>
        <taxon>Bacteria</taxon>
        <taxon>Pseudomonadati</taxon>
        <taxon>Pseudomonadota</taxon>
        <taxon>Betaproteobacteria</taxon>
        <taxon>Burkholderiales</taxon>
        <taxon>Burkholderiaceae</taxon>
        <taxon>Paraburkholderia</taxon>
    </lineage>
</organism>
<dbReference type="AlphaFoldDB" id="A0A1A5X582"/>
<reference evidence="2 3" key="1">
    <citation type="submission" date="2016-10" db="EMBL/GenBank/DDBJ databases">
        <authorList>
            <person name="Varghese N."/>
            <person name="Submissions S."/>
        </authorList>
    </citation>
    <scope>NUCLEOTIDE SEQUENCE [LARGE SCALE GENOMIC DNA]</scope>
    <source>
        <strain evidence="2 3">LMG 22274</strain>
    </source>
</reference>
<keyword evidence="4" id="KW-1185">Reference proteome</keyword>
<dbReference type="GeneID" id="61307870"/>
<dbReference type="EMBL" id="QJJV01000005">
    <property type="protein sequence ID" value="PXX17967.1"/>
    <property type="molecule type" value="Genomic_DNA"/>
</dbReference>
<sequence length="122" mass="13777">MKCLRIYADAEGESHFEDIDIALTPLELFPGIPPIFLSTWEPAKAVRFGWVPAGLKEADWHTTPVRQFVIWMTGWVEFETSDGDTRRCDPGTVVLCEDTTGKGHRSRHPDEGQFNVFIPLAC</sequence>
<dbReference type="OrthoDB" id="4205621at2"/>
<dbReference type="Proteomes" id="UP000247515">
    <property type="component" value="Unassembled WGS sequence"/>
</dbReference>
<evidence type="ECO:0008006" key="5">
    <source>
        <dbReference type="Google" id="ProtNLM"/>
    </source>
</evidence>
<name>A0A1A5X582_9BURK</name>
<accession>A0A1A5X582</accession>
<dbReference type="Proteomes" id="UP000183529">
    <property type="component" value="Unassembled WGS sequence"/>
</dbReference>
<dbReference type="RefSeq" id="WP_065064139.1">
    <property type="nucleotide sequence ID" value="NZ_CADFGN010000006.1"/>
</dbReference>
<protein>
    <recommendedName>
        <fullName evidence="5">Cupin</fullName>
    </recommendedName>
</protein>
<evidence type="ECO:0000313" key="2">
    <source>
        <dbReference type="EMBL" id="SEJ57188.1"/>
    </source>
</evidence>